<evidence type="ECO:0000256" key="1">
    <source>
        <dbReference type="SAM" id="Phobius"/>
    </source>
</evidence>
<dbReference type="EMBL" id="LNNH01000010">
    <property type="protein sequence ID" value="KWW21928.1"/>
    <property type="molecule type" value="Genomic_DNA"/>
</dbReference>
<keyword evidence="1" id="KW-0472">Membrane</keyword>
<keyword evidence="1" id="KW-1133">Transmembrane helix</keyword>
<dbReference type="InterPro" id="IPR027383">
    <property type="entry name" value="Znf_put"/>
</dbReference>
<sequence>MDIKCNIVRDLLPSYIDHLCSQDSIHYIEEHMESCEKCREVLESMKNDVDFTVEIDEVYKVEVKKPFQKLARFFNGQKKLTNYLLLTTLFSLLFGFIFLIHSIIKFNEHREEVTKLEVVEQEKEAIMDEVIHILGASTEVTEKEEKQLLIVFNKYNKKLNLLAVFPAADLKDWLQENASVKQKPTTIYPIEYKEAAIVIGNQGILRENDSITPSGYDLGTVVLAKNRWVIQYEYKSSYEKTIERHHQVTHYGPSTWSIFQAPILLFIVFSVLLMFWIFLMRQNKHLKDVMG</sequence>
<comment type="caution">
    <text evidence="3">The sequence shown here is derived from an EMBL/GenBank/DDBJ whole genome shotgun (WGS) entry which is preliminary data.</text>
</comment>
<reference evidence="3 4" key="1">
    <citation type="submission" date="2015-11" db="EMBL/GenBank/DDBJ databases">
        <title>Genome Sequence of Bacillus simplex strain VanAntwerpen2.</title>
        <authorList>
            <person name="Couger M.B."/>
        </authorList>
    </citation>
    <scope>NUCLEOTIDE SEQUENCE [LARGE SCALE GENOMIC DNA]</scope>
    <source>
        <strain evidence="3 4">VanAntwerpen02</strain>
    </source>
</reference>
<dbReference type="AlphaFoldDB" id="A0A109N1W0"/>
<keyword evidence="1" id="KW-0812">Transmembrane</keyword>
<gene>
    <name evidence="3" type="ORF">AS888_05445</name>
</gene>
<dbReference type="Pfam" id="PF13490">
    <property type="entry name" value="zf-HC2"/>
    <property type="match status" value="1"/>
</dbReference>
<organism evidence="3 4">
    <name type="scientific">Peribacillus simplex</name>
    <dbReference type="NCBI Taxonomy" id="1478"/>
    <lineage>
        <taxon>Bacteria</taxon>
        <taxon>Bacillati</taxon>
        <taxon>Bacillota</taxon>
        <taxon>Bacilli</taxon>
        <taxon>Bacillales</taxon>
        <taxon>Bacillaceae</taxon>
        <taxon>Peribacillus</taxon>
    </lineage>
</organism>
<feature type="transmembrane region" description="Helical" evidence="1">
    <location>
        <begin position="258"/>
        <end position="279"/>
    </location>
</feature>
<evidence type="ECO:0000259" key="2">
    <source>
        <dbReference type="Pfam" id="PF13490"/>
    </source>
</evidence>
<evidence type="ECO:0000313" key="4">
    <source>
        <dbReference type="Proteomes" id="UP000064189"/>
    </source>
</evidence>
<proteinExistence type="predicted"/>
<keyword evidence="4" id="KW-1185">Reference proteome</keyword>
<evidence type="ECO:0000313" key="3">
    <source>
        <dbReference type="EMBL" id="KWW21928.1"/>
    </source>
</evidence>
<feature type="domain" description="Putative zinc-finger" evidence="2">
    <location>
        <begin position="5"/>
        <end position="39"/>
    </location>
</feature>
<dbReference type="Proteomes" id="UP000064189">
    <property type="component" value="Unassembled WGS sequence"/>
</dbReference>
<accession>A0A109N1W0</accession>
<protein>
    <recommendedName>
        <fullName evidence="2">Putative zinc-finger domain-containing protein</fullName>
    </recommendedName>
</protein>
<feature type="transmembrane region" description="Helical" evidence="1">
    <location>
        <begin position="83"/>
        <end position="104"/>
    </location>
</feature>
<name>A0A109N1W0_9BACI</name>